<proteinExistence type="predicted"/>
<dbReference type="GO" id="GO:0004733">
    <property type="term" value="F:pyridoxamine phosphate oxidase activity"/>
    <property type="evidence" value="ECO:0007669"/>
    <property type="project" value="UniProtKB-EC"/>
</dbReference>
<dbReference type="InterPro" id="IPR000659">
    <property type="entry name" value="Pyridox_Oxase"/>
</dbReference>
<dbReference type="PANTHER" id="PTHR10851:SF0">
    <property type="entry name" value="PYRIDOXINE-5'-PHOSPHATE OXIDASE"/>
    <property type="match status" value="1"/>
</dbReference>
<comment type="caution">
    <text evidence="10">The sequence shown here is derived from an EMBL/GenBank/DDBJ whole genome shotgun (WGS) entry which is preliminary data.</text>
</comment>
<keyword evidence="5" id="KW-0285">Flavoprotein</keyword>
<dbReference type="NCBIfam" id="NF004231">
    <property type="entry name" value="PRK05679.1"/>
    <property type="match status" value="1"/>
</dbReference>
<dbReference type="EC" id="1.4.3.5" evidence="4"/>
<evidence type="ECO:0000256" key="3">
    <source>
        <dbReference type="ARBA" id="ARBA00005037"/>
    </source>
</evidence>
<dbReference type="EMBL" id="JBBBZM010000171">
    <property type="protein sequence ID" value="KAL0632400.1"/>
    <property type="molecule type" value="Genomic_DNA"/>
</dbReference>
<comment type="pathway">
    <text evidence="2">Cofactor metabolism; pyridoxal 5'-phosphate salvage; pyridoxal 5'-phosphate from pyridoxamine 5'-phosphate: step 1/1.</text>
</comment>
<sequence>MLLVAPKDDQYLRSSLNRTNLHDDPLQQFHLWYTQAQEHPVPQPEGTTLSTASLPSGRISARTVYLKELDTRGFVVYSNWGTSKKSGDIASNPHAALTFWWREQERQVRVEGVTERLKPEESQIYYDTRIRGSRIGAWASRQSSVLTDRDILEKQVKDVEERFEGEEKIPIPPFWGGMRIIPTYIEFWQGCYSPHRKTPRASRLHDRFTYTRDSPTDTDWRIERLSP</sequence>
<protein>
    <recommendedName>
        <fullName evidence="4">pyridoxal 5'-phosphate synthase</fullName>
        <ecNumber evidence="4">1.4.3.5</ecNumber>
    </recommendedName>
</protein>
<evidence type="ECO:0000313" key="10">
    <source>
        <dbReference type="EMBL" id="KAL0632400.1"/>
    </source>
</evidence>
<reference evidence="10 11" key="1">
    <citation type="submission" date="2024-02" db="EMBL/GenBank/DDBJ databases">
        <title>Discinaceae phylogenomics.</title>
        <authorList>
            <person name="Dirks A.C."/>
            <person name="James T.Y."/>
        </authorList>
    </citation>
    <scope>NUCLEOTIDE SEQUENCE [LARGE SCALE GENOMIC DNA]</scope>
    <source>
        <strain evidence="10 11">ACD0624</strain>
    </source>
</reference>
<evidence type="ECO:0000256" key="6">
    <source>
        <dbReference type="ARBA" id="ARBA00022643"/>
    </source>
</evidence>
<dbReference type="SUPFAM" id="SSF50475">
    <property type="entry name" value="FMN-binding split barrel"/>
    <property type="match status" value="1"/>
</dbReference>
<dbReference type="InterPro" id="IPR012349">
    <property type="entry name" value="Split_barrel_FMN-bd"/>
</dbReference>
<dbReference type="Gene3D" id="2.30.110.10">
    <property type="entry name" value="Electron Transport, Fmn-binding Protein, Chain A"/>
    <property type="match status" value="1"/>
</dbReference>
<dbReference type="PIRSF" id="PIRSF000190">
    <property type="entry name" value="Pyd_amn-ph_oxd"/>
    <property type="match status" value="1"/>
</dbReference>
<dbReference type="NCBIfam" id="TIGR00558">
    <property type="entry name" value="pdxH"/>
    <property type="match status" value="1"/>
</dbReference>
<keyword evidence="6" id="KW-0288">FMN</keyword>
<dbReference type="Pfam" id="PF10590">
    <property type="entry name" value="PNP_phzG_C"/>
    <property type="match status" value="1"/>
</dbReference>
<evidence type="ECO:0000259" key="9">
    <source>
        <dbReference type="Pfam" id="PF10590"/>
    </source>
</evidence>
<comment type="pathway">
    <text evidence="3">Cofactor metabolism; pyridoxal 5'-phosphate salvage; pyridoxal 5'-phosphate from pyridoxine 5'-phosphate: step 1/1.</text>
</comment>
<dbReference type="InterPro" id="IPR019576">
    <property type="entry name" value="Pyridoxamine_oxidase_dimer_C"/>
</dbReference>
<name>A0ABR3G8X0_9PEZI</name>
<accession>A0ABR3G8X0</accession>
<evidence type="ECO:0000256" key="1">
    <source>
        <dbReference type="ARBA" id="ARBA00001917"/>
    </source>
</evidence>
<comment type="cofactor">
    <cofactor evidence="1">
        <name>FMN</name>
        <dbReference type="ChEBI" id="CHEBI:58210"/>
    </cofactor>
</comment>
<keyword evidence="7 10" id="KW-0560">Oxidoreductase</keyword>
<dbReference type="Proteomes" id="UP001447188">
    <property type="component" value="Unassembled WGS sequence"/>
</dbReference>
<keyword evidence="11" id="KW-1185">Reference proteome</keyword>
<evidence type="ECO:0000259" key="8">
    <source>
        <dbReference type="Pfam" id="PF01243"/>
    </source>
</evidence>
<gene>
    <name evidence="10" type="primary">PDX3</name>
    <name evidence="10" type="ORF">Q9L58_008723</name>
</gene>
<evidence type="ECO:0000313" key="11">
    <source>
        <dbReference type="Proteomes" id="UP001447188"/>
    </source>
</evidence>
<dbReference type="InterPro" id="IPR011576">
    <property type="entry name" value="Pyridox_Oxase_N"/>
</dbReference>
<evidence type="ECO:0000256" key="4">
    <source>
        <dbReference type="ARBA" id="ARBA00012801"/>
    </source>
</evidence>
<dbReference type="Pfam" id="PF01243">
    <property type="entry name" value="PNPOx_N"/>
    <property type="match status" value="1"/>
</dbReference>
<evidence type="ECO:0000256" key="5">
    <source>
        <dbReference type="ARBA" id="ARBA00022630"/>
    </source>
</evidence>
<evidence type="ECO:0000256" key="7">
    <source>
        <dbReference type="ARBA" id="ARBA00023002"/>
    </source>
</evidence>
<dbReference type="PANTHER" id="PTHR10851">
    <property type="entry name" value="PYRIDOXINE-5-PHOSPHATE OXIDASE"/>
    <property type="match status" value="1"/>
</dbReference>
<feature type="domain" description="Pyridoxamine 5'-phosphate oxidase N-terminal" evidence="8">
    <location>
        <begin position="41"/>
        <end position="161"/>
    </location>
</feature>
<organism evidence="10 11">
    <name type="scientific">Discina gigas</name>
    <dbReference type="NCBI Taxonomy" id="1032678"/>
    <lineage>
        <taxon>Eukaryota</taxon>
        <taxon>Fungi</taxon>
        <taxon>Dikarya</taxon>
        <taxon>Ascomycota</taxon>
        <taxon>Pezizomycotina</taxon>
        <taxon>Pezizomycetes</taxon>
        <taxon>Pezizales</taxon>
        <taxon>Discinaceae</taxon>
        <taxon>Discina</taxon>
    </lineage>
</organism>
<feature type="domain" description="Pyridoxine 5'-phosphate oxidase dimerisation C-terminal" evidence="9">
    <location>
        <begin position="175"/>
        <end position="227"/>
    </location>
</feature>
<evidence type="ECO:0000256" key="2">
    <source>
        <dbReference type="ARBA" id="ARBA00004738"/>
    </source>
</evidence>